<name>A0ACC2SPC9_9FUNG</name>
<evidence type="ECO:0000313" key="1">
    <source>
        <dbReference type="EMBL" id="KAJ9064124.1"/>
    </source>
</evidence>
<gene>
    <name evidence="1" type="ORF">DSO57_1033675</name>
</gene>
<protein>
    <submittedName>
        <fullName evidence="1">Uncharacterized protein</fullName>
    </submittedName>
</protein>
<keyword evidence="2" id="KW-1185">Reference proteome</keyword>
<comment type="caution">
    <text evidence="1">The sequence shown here is derived from an EMBL/GenBank/DDBJ whole genome shotgun (WGS) entry which is preliminary data.</text>
</comment>
<evidence type="ECO:0000313" key="2">
    <source>
        <dbReference type="Proteomes" id="UP001165960"/>
    </source>
</evidence>
<accession>A0ACC2SPC9</accession>
<sequence>MISLDCLFLLHGLIHLVSACESLIPEKSGQAVLQSTGPAAQRNPGLGFDSCPQARVSREEELSILIKSQILPEITSLPIEEDIADLPIVSTVLNLGSGPRLVAYPLGTPDLEKVIAVALEIASNGAIPCLQL</sequence>
<organism evidence="1 2">
    <name type="scientific">Entomophthora muscae</name>
    <dbReference type="NCBI Taxonomy" id="34485"/>
    <lineage>
        <taxon>Eukaryota</taxon>
        <taxon>Fungi</taxon>
        <taxon>Fungi incertae sedis</taxon>
        <taxon>Zoopagomycota</taxon>
        <taxon>Entomophthoromycotina</taxon>
        <taxon>Entomophthoromycetes</taxon>
        <taxon>Entomophthorales</taxon>
        <taxon>Entomophthoraceae</taxon>
        <taxon>Entomophthora</taxon>
    </lineage>
</organism>
<dbReference type="EMBL" id="QTSX02004529">
    <property type="protein sequence ID" value="KAJ9064124.1"/>
    <property type="molecule type" value="Genomic_DNA"/>
</dbReference>
<reference evidence="1" key="1">
    <citation type="submission" date="2022-04" db="EMBL/GenBank/DDBJ databases">
        <title>Genome of the entomopathogenic fungus Entomophthora muscae.</title>
        <authorList>
            <person name="Elya C."/>
            <person name="Lovett B.R."/>
            <person name="Lee E."/>
            <person name="Macias A.M."/>
            <person name="Hajek A.E."/>
            <person name="De Bivort B.L."/>
            <person name="Kasson M.T."/>
            <person name="De Fine Licht H.H."/>
            <person name="Stajich J.E."/>
        </authorList>
    </citation>
    <scope>NUCLEOTIDE SEQUENCE</scope>
    <source>
        <strain evidence="1">Berkeley</strain>
    </source>
</reference>
<proteinExistence type="predicted"/>
<dbReference type="Proteomes" id="UP001165960">
    <property type="component" value="Unassembled WGS sequence"/>
</dbReference>